<organism evidence="1 2">
    <name type="scientific">Vallitalea maricola</name>
    <dbReference type="NCBI Taxonomy" id="3074433"/>
    <lineage>
        <taxon>Bacteria</taxon>
        <taxon>Bacillati</taxon>
        <taxon>Bacillota</taxon>
        <taxon>Clostridia</taxon>
        <taxon>Lachnospirales</taxon>
        <taxon>Vallitaleaceae</taxon>
        <taxon>Vallitalea</taxon>
    </lineage>
</organism>
<name>A0ACB5UG86_9FIRM</name>
<sequence>MKDNNVQRSQWGSKIGFILAAGGSAVGLGNIWRFPYLAGENGGGAFVLIYLITVAIIGFTLMLAEFTIGRYSQSNAVGAFKNIDKRFGFIGFIGVIVAFLIMGFYMIVGGWSLAYIFKAITGTISSTDPNFLSNSFNELVVNDFQPIFWGGIYIILNIVIVSSGINKGIEKASKILMPALFVIMIILTFKSLSLEGAMAGVEFFIKPNFSEITPKVILNAAGQAFFSLSLGMACMVTYGSYLNKSENLVKNAIIVPLLDTSVAIMAGFVILPAVFAFGFTPEEGPSLAFVTIPAVFTTMGTNLGIIFSTLFFILLTIAAITSSISLLEIPVAYLIEQRKWTRRKAVIITSIIVFVMCIFSSLSKGSLSHVMIGGKSIFDLYGFLTSNILQPFGGLMICLFVGWILGKKKALNEATNEGTVKFRLANFWIFLLKYIIPVLIFLIFLSGLGVFNI</sequence>
<reference evidence="1" key="1">
    <citation type="submission" date="2023-09" db="EMBL/GenBank/DDBJ databases">
        <title>Vallitalea sediminicola and Vallitalea maricola sp. nov., anaerobic bacteria isolated from marine sediment.</title>
        <authorList>
            <person name="Hirano S."/>
            <person name="Maeda A."/>
            <person name="Terahara T."/>
            <person name="Mori K."/>
            <person name="Hamada M."/>
            <person name="Matsumoto R."/>
            <person name="Kobayashi T."/>
        </authorList>
    </citation>
    <scope>NUCLEOTIDE SEQUENCE</scope>
    <source>
        <strain evidence="1">AN17-2</strain>
    </source>
</reference>
<gene>
    <name evidence="1" type="ORF">AN2V17_11070</name>
</gene>
<dbReference type="Proteomes" id="UP001374599">
    <property type="component" value="Unassembled WGS sequence"/>
</dbReference>
<comment type="caution">
    <text evidence="1">The sequence shown here is derived from an EMBL/GenBank/DDBJ whole genome shotgun (WGS) entry which is preliminary data.</text>
</comment>
<dbReference type="EMBL" id="BTPU01000017">
    <property type="protein sequence ID" value="GMQ61877.1"/>
    <property type="molecule type" value="Genomic_DNA"/>
</dbReference>
<evidence type="ECO:0000313" key="1">
    <source>
        <dbReference type="EMBL" id="GMQ61877.1"/>
    </source>
</evidence>
<protein>
    <submittedName>
        <fullName evidence="1">Sodium-dependent transporter</fullName>
    </submittedName>
</protein>
<keyword evidence="2" id="KW-1185">Reference proteome</keyword>
<proteinExistence type="predicted"/>
<accession>A0ACB5UG86</accession>
<evidence type="ECO:0000313" key="2">
    <source>
        <dbReference type="Proteomes" id="UP001374599"/>
    </source>
</evidence>